<keyword evidence="3" id="KW-1185">Reference proteome</keyword>
<reference evidence="2" key="5">
    <citation type="submission" date="2015-06" db="UniProtKB">
        <authorList>
            <consortium name="EnsemblFungi"/>
        </authorList>
    </citation>
    <scope>IDENTIFICATION</scope>
    <source>
        <strain evidence="2">ATCC 64411</strain>
    </source>
</reference>
<dbReference type="AlphaFoldDB" id="A0A0C4DXD3"/>
<reference evidence="1" key="3">
    <citation type="submission" date="2011-03" db="EMBL/GenBank/DDBJ databases">
        <title>Annotation of Magnaporthe poae ATCC 64411.</title>
        <authorList>
            <person name="Ma L.-J."/>
            <person name="Dead R."/>
            <person name="Young S.K."/>
            <person name="Zeng Q."/>
            <person name="Gargeya S."/>
            <person name="Fitzgerald M."/>
            <person name="Haas B."/>
            <person name="Abouelleil A."/>
            <person name="Alvarado L."/>
            <person name="Arachchi H.M."/>
            <person name="Berlin A."/>
            <person name="Brown A."/>
            <person name="Chapman S.B."/>
            <person name="Chen Z."/>
            <person name="Dunbar C."/>
            <person name="Freedman E."/>
            <person name="Gearin G."/>
            <person name="Gellesch M."/>
            <person name="Goldberg J."/>
            <person name="Griggs A."/>
            <person name="Gujja S."/>
            <person name="Heiman D."/>
            <person name="Howarth C."/>
            <person name="Larson L."/>
            <person name="Lui A."/>
            <person name="MacDonald P.J.P."/>
            <person name="Mehta T."/>
            <person name="Montmayeur A."/>
            <person name="Murphy C."/>
            <person name="Neiman D."/>
            <person name="Pearson M."/>
            <person name="Priest M."/>
            <person name="Roberts A."/>
            <person name="Saif S."/>
            <person name="Shea T."/>
            <person name="Shenoy N."/>
            <person name="Sisk P."/>
            <person name="Stolte C."/>
            <person name="Sykes S."/>
            <person name="Yandava C."/>
            <person name="Wortman J."/>
            <person name="Nusbaum C."/>
            <person name="Birren B."/>
        </authorList>
    </citation>
    <scope>NUCLEOTIDE SEQUENCE</scope>
    <source>
        <strain evidence="1">ATCC 64411</strain>
    </source>
</reference>
<dbReference type="GO" id="GO:0032259">
    <property type="term" value="P:methylation"/>
    <property type="evidence" value="ECO:0007669"/>
    <property type="project" value="UniProtKB-KW"/>
</dbReference>
<dbReference type="eggNOG" id="ENOG502S1YX">
    <property type="taxonomic scope" value="Eukaryota"/>
</dbReference>
<reference evidence="2" key="4">
    <citation type="journal article" date="2015" name="G3 (Bethesda)">
        <title>Genome sequences of three phytopathogenic species of the Magnaporthaceae family of fungi.</title>
        <authorList>
            <person name="Okagaki L.H."/>
            <person name="Nunes C.C."/>
            <person name="Sailsbery J."/>
            <person name="Clay B."/>
            <person name="Brown D."/>
            <person name="John T."/>
            <person name="Oh Y."/>
            <person name="Young N."/>
            <person name="Fitzgerald M."/>
            <person name="Haas B.J."/>
            <person name="Zeng Q."/>
            <person name="Young S."/>
            <person name="Adiconis X."/>
            <person name="Fan L."/>
            <person name="Levin J.Z."/>
            <person name="Mitchell T.K."/>
            <person name="Okubara P.A."/>
            <person name="Farman M.L."/>
            <person name="Kohn L.M."/>
            <person name="Birren B."/>
            <person name="Ma L.-J."/>
            <person name="Dean R.A."/>
        </authorList>
    </citation>
    <scope>NUCLEOTIDE SEQUENCE</scope>
    <source>
        <strain evidence="2">ATCC 64411 / 73-15</strain>
    </source>
</reference>
<keyword evidence="1" id="KW-0489">Methyltransferase</keyword>
<proteinExistence type="predicted"/>
<reference evidence="3" key="2">
    <citation type="submission" date="2010-05" db="EMBL/GenBank/DDBJ databases">
        <title>The genome sequence of Magnaporthe poae strain ATCC 64411.</title>
        <authorList>
            <person name="Ma L.-J."/>
            <person name="Dead R."/>
            <person name="Young S."/>
            <person name="Zeng Q."/>
            <person name="Koehrsen M."/>
            <person name="Alvarado L."/>
            <person name="Berlin A."/>
            <person name="Chapman S.B."/>
            <person name="Chen Z."/>
            <person name="Freedman E."/>
            <person name="Gellesch M."/>
            <person name="Goldberg J."/>
            <person name="Griggs A."/>
            <person name="Gujja S."/>
            <person name="Heilman E.R."/>
            <person name="Heiman D."/>
            <person name="Hepburn T."/>
            <person name="Howarth C."/>
            <person name="Jen D."/>
            <person name="Larson L."/>
            <person name="Mehta T."/>
            <person name="Neiman D."/>
            <person name="Pearson M."/>
            <person name="Roberts A."/>
            <person name="Saif S."/>
            <person name="Shea T."/>
            <person name="Shenoy N."/>
            <person name="Sisk P."/>
            <person name="Stolte C."/>
            <person name="Sykes S."/>
            <person name="Walk T."/>
            <person name="White J."/>
            <person name="Yandava C."/>
            <person name="Haas B."/>
            <person name="Nusbaum C."/>
            <person name="Birren B."/>
        </authorList>
    </citation>
    <scope>NUCLEOTIDE SEQUENCE [LARGE SCALE GENOMIC DNA]</scope>
    <source>
        <strain evidence="3">ATCC 64411 / 73-15</strain>
    </source>
</reference>
<name>A0A0C4DXD3_MAGP6</name>
<dbReference type="EMBL" id="ADBL01001092">
    <property type="status" value="NOT_ANNOTATED_CDS"/>
    <property type="molecule type" value="Genomic_DNA"/>
</dbReference>
<evidence type="ECO:0000313" key="1">
    <source>
        <dbReference type="EMBL" id="KLU85654.1"/>
    </source>
</evidence>
<dbReference type="InterPro" id="IPR023149">
    <property type="entry name" value="Trans_acon_MeTrfase_C"/>
</dbReference>
<dbReference type="EMBL" id="GL876968">
    <property type="protein sequence ID" value="KLU85654.1"/>
    <property type="molecule type" value="Genomic_DNA"/>
</dbReference>
<sequence length="173" mass="19340">MASAALGRLRPAALHRSSVHSAIRCLPFHVSARTMSTDQGKPAPAKEGDWSAAQYLKFHSQRTRPDGDGDPERPDLDPIESPEEVYNALIPHCASVDVWKTIYQHVLPGPRDIVEWVRGTGLMPYLNMIPEEGGARDAFLRAYEERLAELYPPLADGQVVLRYPRLFVVAVRK</sequence>
<dbReference type="VEuPathDB" id="FungiDB:MAPG_04676"/>
<dbReference type="Proteomes" id="UP000011715">
    <property type="component" value="Unassembled WGS sequence"/>
</dbReference>
<dbReference type="GO" id="GO:0030798">
    <property type="term" value="F:trans-aconitate 2-methyltransferase activity"/>
    <property type="evidence" value="ECO:0007669"/>
    <property type="project" value="InterPro"/>
</dbReference>
<keyword evidence="1" id="KW-0808">Transferase</keyword>
<organism evidence="2 3">
    <name type="scientific">Magnaporthiopsis poae (strain ATCC 64411 / 73-15)</name>
    <name type="common">Kentucky bluegrass fungus</name>
    <name type="synonym">Magnaporthe poae</name>
    <dbReference type="NCBI Taxonomy" id="644358"/>
    <lineage>
        <taxon>Eukaryota</taxon>
        <taxon>Fungi</taxon>
        <taxon>Dikarya</taxon>
        <taxon>Ascomycota</taxon>
        <taxon>Pezizomycotina</taxon>
        <taxon>Sordariomycetes</taxon>
        <taxon>Sordariomycetidae</taxon>
        <taxon>Magnaporthales</taxon>
        <taxon>Magnaporthaceae</taxon>
        <taxon>Magnaporthiopsis</taxon>
    </lineage>
</organism>
<gene>
    <name evidence="1" type="ORF">MAPG_04676</name>
</gene>
<dbReference type="STRING" id="644358.A0A0C4DXD3"/>
<evidence type="ECO:0000313" key="2">
    <source>
        <dbReference type="EnsemblFungi" id="MAPG_04676T0"/>
    </source>
</evidence>
<accession>A0A0C4DXD3</accession>
<dbReference type="Gene3D" id="1.10.150.290">
    <property type="entry name" value="S-adenosyl-L-methionine-dependent methyltransferases"/>
    <property type="match status" value="1"/>
</dbReference>
<dbReference type="EnsemblFungi" id="MAPG_04676T0">
    <property type="protein sequence ID" value="MAPG_04676T0"/>
    <property type="gene ID" value="MAPG_04676"/>
</dbReference>
<evidence type="ECO:0000313" key="3">
    <source>
        <dbReference type="Proteomes" id="UP000011715"/>
    </source>
</evidence>
<dbReference type="OrthoDB" id="66144at2759"/>
<reference evidence="1" key="1">
    <citation type="submission" date="2010-05" db="EMBL/GenBank/DDBJ databases">
        <title>The Genome Sequence of Magnaporthe poae strain ATCC 64411.</title>
        <authorList>
            <consortium name="The Broad Institute Genome Sequencing Platform"/>
            <consortium name="Broad Institute Genome Sequencing Center for Infectious Disease"/>
            <person name="Ma L.-J."/>
            <person name="Dead R."/>
            <person name="Young S."/>
            <person name="Zeng Q."/>
            <person name="Koehrsen M."/>
            <person name="Alvarado L."/>
            <person name="Berlin A."/>
            <person name="Chapman S.B."/>
            <person name="Chen Z."/>
            <person name="Freedman E."/>
            <person name="Gellesch M."/>
            <person name="Goldberg J."/>
            <person name="Griggs A."/>
            <person name="Gujja S."/>
            <person name="Heilman E.R."/>
            <person name="Heiman D."/>
            <person name="Hepburn T."/>
            <person name="Howarth C."/>
            <person name="Jen D."/>
            <person name="Larson L."/>
            <person name="Mehta T."/>
            <person name="Neiman D."/>
            <person name="Pearson M."/>
            <person name="Roberts A."/>
            <person name="Saif S."/>
            <person name="Shea T."/>
            <person name="Shenoy N."/>
            <person name="Sisk P."/>
            <person name="Stolte C."/>
            <person name="Sykes S."/>
            <person name="Walk T."/>
            <person name="White J."/>
            <person name="Yandava C."/>
            <person name="Haas B."/>
            <person name="Nusbaum C."/>
            <person name="Birren B."/>
        </authorList>
    </citation>
    <scope>NUCLEOTIDE SEQUENCE</scope>
    <source>
        <strain evidence="1">ATCC 64411</strain>
    </source>
</reference>
<protein>
    <submittedName>
        <fullName evidence="1">Trans-aconitate 2-methyltransferase</fullName>
    </submittedName>
</protein>
<dbReference type="EMBL" id="ADBL01001091">
    <property type="status" value="NOT_ANNOTATED_CDS"/>
    <property type="molecule type" value="Genomic_DNA"/>
</dbReference>